<dbReference type="InterPro" id="IPR051604">
    <property type="entry name" value="Ergot_Alk_Oxidoreductase"/>
</dbReference>
<dbReference type="Proteomes" id="UP000621500">
    <property type="component" value="Unassembled WGS sequence"/>
</dbReference>
<name>A0ABQ4F0F3_9ACTN</name>
<comment type="caution">
    <text evidence="2">The sequence shown here is derived from an EMBL/GenBank/DDBJ whole genome shotgun (WGS) entry which is preliminary data.</text>
</comment>
<dbReference type="InterPro" id="IPR008030">
    <property type="entry name" value="NmrA-like"/>
</dbReference>
<gene>
    <name evidence="2" type="ORF">Pma05_69480</name>
</gene>
<reference evidence="2 3" key="1">
    <citation type="submission" date="2021-01" db="EMBL/GenBank/DDBJ databases">
        <title>Whole genome shotgun sequence of Plantactinospora mayteni NBRC 109088.</title>
        <authorList>
            <person name="Komaki H."/>
            <person name="Tamura T."/>
        </authorList>
    </citation>
    <scope>NUCLEOTIDE SEQUENCE [LARGE SCALE GENOMIC DNA]</scope>
    <source>
        <strain evidence="2 3">NBRC 109088</strain>
    </source>
</reference>
<keyword evidence="3" id="KW-1185">Reference proteome</keyword>
<accession>A0ABQ4F0F3</accession>
<proteinExistence type="predicted"/>
<dbReference type="PANTHER" id="PTHR43162">
    <property type="match status" value="1"/>
</dbReference>
<sequence>MTTLVTGATGNTGRHVVAELVRRGERVRALTRNPAAAAGRFPAGVELVAGTHTVPERLGDALDGVSRLHVTVTAGLAEVGPELVRRAVHAGVGRITVLWGGEVGPVEQAVADSGVRWTRLEPQEFMSNTLTWSESIRTEGIVREPYDFPSALVHEADIAAVAAAALLDDGHDGRVYHLTGPESLTPRERIAILSRAIGREIAFVPITHEQAVERLVATGVSRADAEFVVGWYAEPDETSTTVVDTVAQVTGRPARTFAQWVTEHAERFQAPRVTTG</sequence>
<dbReference type="RefSeq" id="WP_203861698.1">
    <property type="nucleotide sequence ID" value="NZ_BAAAZQ010000023.1"/>
</dbReference>
<dbReference type="SUPFAM" id="SSF51735">
    <property type="entry name" value="NAD(P)-binding Rossmann-fold domains"/>
    <property type="match status" value="1"/>
</dbReference>
<dbReference type="InterPro" id="IPR036291">
    <property type="entry name" value="NAD(P)-bd_dom_sf"/>
</dbReference>
<evidence type="ECO:0000313" key="2">
    <source>
        <dbReference type="EMBL" id="GIH00376.1"/>
    </source>
</evidence>
<evidence type="ECO:0000259" key="1">
    <source>
        <dbReference type="Pfam" id="PF05368"/>
    </source>
</evidence>
<evidence type="ECO:0000313" key="3">
    <source>
        <dbReference type="Proteomes" id="UP000621500"/>
    </source>
</evidence>
<dbReference type="EMBL" id="BONX01000053">
    <property type="protein sequence ID" value="GIH00376.1"/>
    <property type="molecule type" value="Genomic_DNA"/>
</dbReference>
<dbReference type="Gene3D" id="3.90.25.10">
    <property type="entry name" value="UDP-galactose 4-epimerase, domain 1"/>
    <property type="match status" value="1"/>
</dbReference>
<protein>
    <submittedName>
        <fullName evidence="2">Nucleotide-diphosphate-sugar epimerase</fullName>
    </submittedName>
</protein>
<dbReference type="Gene3D" id="3.40.50.720">
    <property type="entry name" value="NAD(P)-binding Rossmann-like Domain"/>
    <property type="match status" value="1"/>
</dbReference>
<dbReference type="Pfam" id="PF05368">
    <property type="entry name" value="NmrA"/>
    <property type="match status" value="1"/>
</dbReference>
<feature type="domain" description="NmrA-like" evidence="1">
    <location>
        <begin position="3"/>
        <end position="95"/>
    </location>
</feature>
<organism evidence="2 3">
    <name type="scientific">Plantactinospora mayteni</name>
    <dbReference type="NCBI Taxonomy" id="566021"/>
    <lineage>
        <taxon>Bacteria</taxon>
        <taxon>Bacillati</taxon>
        <taxon>Actinomycetota</taxon>
        <taxon>Actinomycetes</taxon>
        <taxon>Micromonosporales</taxon>
        <taxon>Micromonosporaceae</taxon>
        <taxon>Plantactinospora</taxon>
    </lineage>
</organism>
<dbReference type="PANTHER" id="PTHR43162:SF1">
    <property type="entry name" value="PRESTALK A DIFFERENTIATION PROTEIN A"/>
    <property type="match status" value="1"/>
</dbReference>